<feature type="binding site" evidence="8">
    <location>
        <begin position="13"/>
        <end position="15"/>
    </location>
    <ligand>
        <name>GTP</name>
        <dbReference type="ChEBI" id="CHEBI:37565"/>
    </ligand>
</feature>
<evidence type="ECO:0000313" key="11">
    <source>
        <dbReference type="Proteomes" id="UP001183202"/>
    </source>
</evidence>
<dbReference type="RefSeq" id="WP_311559450.1">
    <property type="nucleotide sequence ID" value="NZ_JAVREJ010000023.1"/>
</dbReference>
<evidence type="ECO:0000256" key="1">
    <source>
        <dbReference type="ARBA" id="ARBA00022490"/>
    </source>
</evidence>
<dbReference type="EC" id="2.7.7.77" evidence="8"/>
<name>A0ABU2NG47_9PSEU</name>
<feature type="binding site" evidence="8">
    <location>
        <position position="104"/>
    </location>
    <ligand>
        <name>GTP</name>
        <dbReference type="ChEBI" id="CHEBI:37565"/>
    </ligand>
</feature>
<keyword evidence="6 8" id="KW-0342">GTP-binding</keyword>
<dbReference type="PANTHER" id="PTHR19136">
    <property type="entry name" value="MOLYBDENUM COFACTOR GUANYLYLTRANSFERASE"/>
    <property type="match status" value="1"/>
</dbReference>
<dbReference type="InterPro" id="IPR025877">
    <property type="entry name" value="MobA-like_NTP_Trfase"/>
</dbReference>
<feature type="binding site" evidence="8">
    <location>
        <position position="25"/>
    </location>
    <ligand>
        <name>GTP</name>
        <dbReference type="ChEBI" id="CHEBI:37565"/>
    </ligand>
</feature>
<proteinExistence type="inferred from homology"/>
<dbReference type="PANTHER" id="PTHR19136:SF81">
    <property type="entry name" value="MOLYBDENUM COFACTOR GUANYLYLTRANSFERASE"/>
    <property type="match status" value="1"/>
</dbReference>
<keyword evidence="3 8" id="KW-0479">Metal-binding</keyword>
<dbReference type="GO" id="GO:0061603">
    <property type="term" value="F:molybdenum cofactor guanylyltransferase activity"/>
    <property type="evidence" value="ECO:0007669"/>
    <property type="project" value="UniProtKB-EC"/>
</dbReference>
<evidence type="ECO:0000259" key="9">
    <source>
        <dbReference type="Pfam" id="PF12804"/>
    </source>
</evidence>
<feature type="binding site" evidence="8">
    <location>
        <position position="73"/>
    </location>
    <ligand>
        <name>GTP</name>
        <dbReference type="ChEBI" id="CHEBI:37565"/>
    </ligand>
</feature>
<evidence type="ECO:0000256" key="2">
    <source>
        <dbReference type="ARBA" id="ARBA00022679"/>
    </source>
</evidence>
<keyword evidence="10" id="KW-0548">Nucleotidyltransferase</keyword>
<evidence type="ECO:0000256" key="4">
    <source>
        <dbReference type="ARBA" id="ARBA00022741"/>
    </source>
</evidence>
<comment type="subcellular location">
    <subcellularLocation>
        <location evidence="8">Cytoplasm</location>
    </subcellularLocation>
</comment>
<dbReference type="HAMAP" id="MF_00316">
    <property type="entry name" value="MobA"/>
    <property type="match status" value="1"/>
</dbReference>
<comment type="function">
    <text evidence="8">Transfers a GMP moiety from GTP to Mo-molybdopterin (Mo-MPT) cofactor (Moco or molybdenum cofactor) to form Mo-molybdopterin guanine dinucleotide (Mo-MGD) cofactor.</text>
</comment>
<feature type="binding site" evidence="8">
    <location>
        <position position="104"/>
    </location>
    <ligand>
        <name>Mg(2+)</name>
        <dbReference type="ChEBI" id="CHEBI:18420"/>
    </ligand>
</feature>
<protein>
    <recommendedName>
        <fullName evidence="8">Probable molybdenum cofactor guanylyltransferase</fullName>
        <shortName evidence="8">MoCo guanylyltransferase</shortName>
        <ecNumber evidence="8">2.7.7.77</ecNumber>
    </recommendedName>
    <alternativeName>
        <fullName evidence="8">GTP:molybdopterin guanylyltransferase</fullName>
    </alternativeName>
    <alternativeName>
        <fullName evidence="8">Mo-MPT guanylyltransferase</fullName>
    </alternativeName>
    <alternativeName>
        <fullName evidence="8">Molybdopterin guanylyltransferase</fullName>
    </alternativeName>
    <alternativeName>
        <fullName evidence="8">Molybdopterin-guanine dinucleotide synthase</fullName>
        <shortName evidence="8">MGD synthase</shortName>
    </alternativeName>
</protein>
<reference evidence="11" key="1">
    <citation type="submission" date="2023-07" db="EMBL/GenBank/DDBJ databases">
        <title>30 novel species of actinomycetes from the DSMZ collection.</title>
        <authorList>
            <person name="Nouioui I."/>
        </authorList>
    </citation>
    <scope>NUCLEOTIDE SEQUENCE [LARGE SCALE GENOMIC DNA]</scope>
    <source>
        <strain evidence="11">DSM 45834</strain>
    </source>
</reference>
<dbReference type="InterPro" id="IPR029044">
    <property type="entry name" value="Nucleotide-diphossugar_trans"/>
</dbReference>
<evidence type="ECO:0000256" key="7">
    <source>
        <dbReference type="ARBA" id="ARBA00023150"/>
    </source>
</evidence>
<gene>
    <name evidence="8" type="primary">mobA</name>
    <name evidence="10" type="ORF">RM445_25820</name>
</gene>
<dbReference type="InterPro" id="IPR013482">
    <property type="entry name" value="Molybde_CF_guanTrfase"/>
</dbReference>
<keyword evidence="5 8" id="KW-0460">Magnesium</keyword>
<evidence type="ECO:0000256" key="8">
    <source>
        <dbReference type="HAMAP-Rule" id="MF_00316"/>
    </source>
</evidence>
<comment type="caution">
    <text evidence="8">Lacks conserved residue(s) required for the propagation of feature annotation.</text>
</comment>
<keyword evidence="1 8" id="KW-0963">Cytoplasm</keyword>
<dbReference type="Gene3D" id="3.90.550.10">
    <property type="entry name" value="Spore Coat Polysaccharide Biosynthesis Protein SpsA, Chain A"/>
    <property type="match status" value="1"/>
</dbReference>
<dbReference type="Pfam" id="PF12804">
    <property type="entry name" value="NTP_transf_3"/>
    <property type="match status" value="1"/>
</dbReference>
<keyword evidence="4 8" id="KW-0547">Nucleotide-binding</keyword>
<dbReference type="CDD" id="cd02503">
    <property type="entry name" value="MobA"/>
    <property type="match status" value="1"/>
</dbReference>
<comment type="domain">
    <text evidence="8">The N-terminal domain determines nucleotide recognition and specific binding, while the C-terminal domain determines the specific binding to the target protein.</text>
</comment>
<evidence type="ECO:0000256" key="6">
    <source>
        <dbReference type="ARBA" id="ARBA00023134"/>
    </source>
</evidence>
<dbReference type="Proteomes" id="UP001183202">
    <property type="component" value="Unassembled WGS sequence"/>
</dbReference>
<organism evidence="10 11">
    <name type="scientific">Pseudonocardia charpentierae</name>
    <dbReference type="NCBI Taxonomy" id="3075545"/>
    <lineage>
        <taxon>Bacteria</taxon>
        <taxon>Bacillati</taxon>
        <taxon>Actinomycetota</taxon>
        <taxon>Actinomycetes</taxon>
        <taxon>Pseudonocardiales</taxon>
        <taxon>Pseudonocardiaceae</taxon>
        <taxon>Pseudonocardia</taxon>
    </lineage>
</organism>
<keyword evidence="11" id="KW-1185">Reference proteome</keyword>
<feature type="domain" description="MobA-like NTP transferase" evidence="9">
    <location>
        <begin position="10"/>
        <end position="161"/>
    </location>
</feature>
<comment type="cofactor">
    <cofactor evidence="8">
        <name>Mg(2+)</name>
        <dbReference type="ChEBI" id="CHEBI:18420"/>
    </cofactor>
</comment>
<evidence type="ECO:0000256" key="3">
    <source>
        <dbReference type="ARBA" id="ARBA00022723"/>
    </source>
</evidence>
<evidence type="ECO:0000313" key="10">
    <source>
        <dbReference type="EMBL" id="MDT0352941.1"/>
    </source>
</evidence>
<dbReference type="SUPFAM" id="SSF53448">
    <property type="entry name" value="Nucleotide-diphospho-sugar transferases"/>
    <property type="match status" value="1"/>
</dbReference>
<dbReference type="EMBL" id="JAVREJ010000023">
    <property type="protein sequence ID" value="MDT0352941.1"/>
    <property type="molecule type" value="Genomic_DNA"/>
</dbReference>
<comment type="catalytic activity">
    <reaction evidence="8">
        <text>Mo-molybdopterin + GTP + H(+) = Mo-molybdopterin guanine dinucleotide + diphosphate</text>
        <dbReference type="Rhea" id="RHEA:34243"/>
        <dbReference type="ChEBI" id="CHEBI:15378"/>
        <dbReference type="ChEBI" id="CHEBI:33019"/>
        <dbReference type="ChEBI" id="CHEBI:37565"/>
        <dbReference type="ChEBI" id="CHEBI:71302"/>
        <dbReference type="ChEBI" id="CHEBI:71310"/>
        <dbReference type="EC" id="2.7.7.77"/>
    </reaction>
</comment>
<comment type="similarity">
    <text evidence="8">Belongs to the MobA family.</text>
</comment>
<keyword evidence="2 8" id="KW-0808">Transferase</keyword>
<keyword evidence="7 8" id="KW-0501">Molybdenum cofactor biosynthesis</keyword>
<sequence>MTDSSPLVAGIVLVGGRSTRMGTAKAGLEWHGSTLLQRTVGIALRAVDGPVFVVRAPGQRLPALPGHVEVVDDQVAGRGPLQGIATGLAAAAGHAAVAAVCPVDLPLLHPAFVRRVVREVRADAALEIALPVAGGHAQPLAAAYRTVLAPRIAELVDAGTLRVQTLIERCRVLTLDESALLADRALAAADPRLESLLDVNTPAEYREVRGRLAPSVQVECFGALAGRMDTGPRTVHAATARAAAAAAGLTFDRSVVAVVDEPGAASHSSSDPELPLLRGDIVAFLRAGEHC</sequence>
<evidence type="ECO:0000256" key="5">
    <source>
        <dbReference type="ARBA" id="ARBA00022842"/>
    </source>
</evidence>
<comment type="caution">
    <text evidence="10">The sequence shown here is derived from an EMBL/GenBank/DDBJ whole genome shotgun (WGS) entry which is preliminary data.</text>
</comment>
<accession>A0ABU2NG47</accession>